<evidence type="ECO:0000256" key="3">
    <source>
        <dbReference type="ARBA" id="ARBA00022630"/>
    </source>
</evidence>
<evidence type="ECO:0000256" key="5">
    <source>
        <dbReference type="ARBA" id="ARBA00023002"/>
    </source>
</evidence>
<gene>
    <name evidence="9" type="ORF">KCG48_00055</name>
</gene>
<evidence type="ECO:0000256" key="2">
    <source>
        <dbReference type="ARBA" id="ARBA00009130"/>
    </source>
</evidence>
<dbReference type="RefSeq" id="WP_211799247.1">
    <property type="nucleotide sequence ID" value="NZ_JAGSCS010000001.1"/>
</dbReference>
<dbReference type="InterPro" id="IPR004099">
    <property type="entry name" value="Pyr_nucl-diS_OxRdtase_dimer"/>
</dbReference>
<dbReference type="PRINTS" id="PR00469">
    <property type="entry name" value="PNDRDTASEII"/>
</dbReference>
<dbReference type="EMBL" id="JAGSCS010000001">
    <property type="protein sequence ID" value="MBR0574721.1"/>
    <property type="molecule type" value="Genomic_DNA"/>
</dbReference>
<dbReference type="PRINTS" id="PR00368">
    <property type="entry name" value="FADPNR"/>
</dbReference>
<dbReference type="PANTHER" id="PTHR43429:SF1">
    <property type="entry name" value="NAD(P)H SULFUR OXIDOREDUCTASE (COA-DEPENDENT)"/>
    <property type="match status" value="1"/>
</dbReference>
<comment type="similarity">
    <text evidence="2">Belongs to the class-III pyridine nucleotide-disulfide oxidoreductase family.</text>
</comment>
<feature type="domain" description="Pyridine nucleotide-disulphide oxidoreductase dimerisation" evidence="7">
    <location>
        <begin position="332"/>
        <end position="429"/>
    </location>
</feature>
<dbReference type="Gene3D" id="3.50.50.60">
    <property type="entry name" value="FAD/NAD(P)-binding domain"/>
    <property type="match status" value="2"/>
</dbReference>
<sequence length="449" mass="48759">MKVIIIGAVATGLSAAYQVRRHLPEAVVTVLEKQEDISYGACGFPYFIEGLIREEKSLIARDKARVLQDGIDLRTGWEVTAVDVQKKTVTAKVAGEDALQQLPYDRLVIAVGGKSKRIAGLAGMKGVFPLNTLQDAREIKAFIETRKPKSAVVIGGGNKGVELLEALIHRKISARLVEYLPRILGFYDEEVSRLLLERLQKEGHALHTGEKVLQGKTDQEGYVTAILTDRGEYPAELVIETVGVEPNTDFLEGTGINREKGAIITDLYGRTNVKDVYAGGDCAMIYNALEGRNIYMPLGTNANKAGKLIGLAIAGIEPGFRGSQVSSMVRCFGYELGRSGVNDDAAAALGWVTDSVLVRTKNKSSYYPGSQEMYVKLTYLKEDGKLVGAQVFGPEGTALRIQGLAVAIYAGLKVQDLEYLDFGYIPPLNSPWDSINVAAGKATAKMKRK</sequence>
<keyword evidence="5" id="KW-0560">Oxidoreductase</keyword>
<keyword evidence="3" id="KW-0285">Flavoprotein</keyword>
<dbReference type="AlphaFoldDB" id="A0A941HNQ7"/>
<dbReference type="InterPro" id="IPR036188">
    <property type="entry name" value="FAD/NAD-bd_sf"/>
</dbReference>
<evidence type="ECO:0000256" key="6">
    <source>
        <dbReference type="ARBA" id="ARBA00023284"/>
    </source>
</evidence>
<evidence type="ECO:0000313" key="10">
    <source>
        <dbReference type="Proteomes" id="UP000675379"/>
    </source>
</evidence>
<dbReference type="SUPFAM" id="SSF55424">
    <property type="entry name" value="FAD/NAD-linked reductases, dimerisation (C-terminal) domain"/>
    <property type="match status" value="1"/>
</dbReference>
<evidence type="ECO:0000313" key="9">
    <source>
        <dbReference type="EMBL" id="MBR0574721.1"/>
    </source>
</evidence>
<comment type="cofactor">
    <cofactor evidence="1">
        <name>FAD</name>
        <dbReference type="ChEBI" id="CHEBI:57692"/>
    </cofactor>
</comment>
<protein>
    <submittedName>
        <fullName evidence="9">FAD-dependent oxidoreductase</fullName>
    </submittedName>
</protein>
<keyword evidence="6" id="KW-0676">Redox-active center</keyword>
<evidence type="ECO:0000256" key="4">
    <source>
        <dbReference type="ARBA" id="ARBA00022827"/>
    </source>
</evidence>
<accession>A0A941HNQ7</accession>
<dbReference type="InterPro" id="IPR050260">
    <property type="entry name" value="FAD-bd_OxRdtase"/>
</dbReference>
<dbReference type="InterPro" id="IPR016156">
    <property type="entry name" value="FAD/NAD-linked_Rdtase_dimer_sf"/>
</dbReference>
<name>A0A941HNQ7_9CLOT</name>
<keyword evidence="4" id="KW-0274">FAD</keyword>
<dbReference type="Proteomes" id="UP000675379">
    <property type="component" value="Unassembled WGS sequence"/>
</dbReference>
<dbReference type="PANTHER" id="PTHR43429">
    <property type="entry name" value="PYRIDINE NUCLEOTIDE-DISULFIDE OXIDOREDUCTASE DOMAIN-CONTAINING"/>
    <property type="match status" value="1"/>
</dbReference>
<dbReference type="GO" id="GO:0016491">
    <property type="term" value="F:oxidoreductase activity"/>
    <property type="evidence" value="ECO:0007669"/>
    <property type="project" value="UniProtKB-KW"/>
</dbReference>
<evidence type="ECO:0000259" key="8">
    <source>
        <dbReference type="Pfam" id="PF07992"/>
    </source>
</evidence>
<dbReference type="Pfam" id="PF02852">
    <property type="entry name" value="Pyr_redox_dim"/>
    <property type="match status" value="1"/>
</dbReference>
<dbReference type="InterPro" id="IPR023753">
    <property type="entry name" value="FAD/NAD-binding_dom"/>
</dbReference>
<reference evidence="9" key="1">
    <citation type="submission" date="2021-04" db="EMBL/GenBank/DDBJ databases">
        <title>Proteiniclasticum sedimins sp. nov., an obligate anaerobic bacterium isolated from anaerobic sludge.</title>
        <authorList>
            <person name="Liu J."/>
        </authorList>
    </citation>
    <scope>NUCLEOTIDE SEQUENCE</scope>
    <source>
        <strain evidence="9">BAD-10</strain>
    </source>
</reference>
<evidence type="ECO:0000259" key="7">
    <source>
        <dbReference type="Pfam" id="PF02852"/>
    </source>
</evidence>
<organism evidence="9 10">
    <name type="scientific">Proteiniclasticum sediminis</name>
    <dbReference type="NCBI Taxonomy" id="2804028"/>
    <lineage>
        <taxon>Bacteria</taxon>
        <taxon>Bacillati</taxon>
        <taxon>Bacillota</taxon>
        <taxon>Clostridia</taxon>
        <taxon>Eubacteriales</taxon>
        <taxon>Clostridiaceae</taxon>
        <taxon>Proteiniclasticum</taxon>
    </lineage>
</organism>
<evidence type="ECO:0000256" key="1">
    <source>
        <dbReference type="ARBA" id="ARBA00001974"/>
    </source>
</evidence>
<proteinExistence type="inferred from homology"/>
<dbReference type="Pfam" id="PF07992">
    <property type="entry name" value="Pyr_redox_2"/>
    <property type="match status" value="1"/>
</dbReference>
<keyword evidence="10" id="KW-1185">Reference proteome</keyword>
<comment type="caution">
    <text evidence="9">The sequence shown here is derived from an EMBL/GenBank/DDBJ whole genome shotgun (WGS) entry which is preliminary data.</text>
</comment>
<feature type="domain" description="FAD/NAD(P)-binding" evidence="8">
    <location>
        <begin position="1"/>
        <end position="288"/>
    </location>
</feature>
<dbReference type="SUPFAM" id="SSF51905">
    <property type="entry name" value="FAD/NAD(P)-binding domain"/>
    <property type="match status" value="1"/>
</dbReference>